<keyword evidence="6 7" id="KW-0472">Membrane</keyword>
<protein>
    <submittedName>
        <fullName evidence="9">Putative chitobiose transport system permease protein</fullName>
    </submittedName>
</protein>
<evidence type="ECO:0000313" key="10">
    <source>
        <dbReference type="Proteomes" id="UP000578449"/>
    </source>
</evidence>
<dbReference type="GO" id="GO:0055085">
    <property type="term" value="P:transmembrane transport"/>
    <property type="evidence" value="ECO:0007669"/>
    <property type="project" value="InterPro"/>
</dbReference>
<dbReference type="AlphaFoldDB" id="A0A840P6S7"/>
<comment type="subcellular location">
    <subcellularLocation>
        <location evidence="1 7">Cell membrane</location>
        <topology evidence="1 7">Multi-pass membrane protein</topology>
    </subcellularLocation>
</comment>
<evidence type="ECO:0000256" key="5">
    <source>
        <dbReference type="ARBA" id="ARBA00022989"/>
    </source>
</evidence>
<evidence type="ECO:0000256" key="2">
    <source>
        <dbReference type="ARBA" id="ARBA00022448"/>
    </source>
</evidence>
<evidence type="ECO:0000256" key="7">
    <source>
        <dbReference type="RuleBase" id="RU363032"/>
    </source>
</evidence>
<evidence type="ECO:0000256" key="1">
    <source>
        <dbReference type="ARBA" id="ARBA00004651"/>
    </source>
</evidence>
<gene>
    <name evidence="9" type="ORF">HNP84_003287</name>
</gene>
<dbReference type="EMBL" id="JACHGN010000006">
    <property type="protein sequence ID" value="MBB5133561.1"/>
    <property type="molecule type" value="Genomic_DNA"/>
</dbReference>
<comment type="caution">
    <text evidence="9">The sequence shown here is derived from an EMBL/GenBank/DDBJ whole genome shotgun (WGS) entry which is preliminary data.</text>
</comment>
<dbReference type="CDD" id="cd06261">
    <property type="entry name" value="TM_PBP2"/>
    <property type="match status" value="1"/>
</dbReference>
<dbReference type="Gene3D" id="1.10.3720.10">
    <property type="entry name" value="MetI-like"/>
    <property type="match status" value="1"/>
</dbReference>
<evidence type="ECO:0000313" key="9">
    <source>
        <dbReference type="EMBL" id="MBB5133561.1"/>
    </source>
</evidence>
<accession>A0A840P6S7</accession>
<dbReference type="InterPro" id="IPR000515">
    <property type="entry name" value="MetI-like"/>
</dbReference>
<keyword evidence="10" id="KW-1185">Reference proteome</keyword>
<reference evidence="9 10" key="1">
    <citation type="submission" date="2020-08" db="EMBL/GenBank/DDBJ databases">
        <title>Genomic Encyclopedia of Type Strains, Phase IV (KMG-IV): sequencing the most valuable type-strain genomes for metagenomic binning, comparative biology and taxonomic classification.</title>
        <authorList>
            <person name="Goeker M."/>
        </authorList>
    </citation>
    <scope>NUCLEOTIDE SEQUENCE [LARGE SCALE GENOMIC DNA]</scope>
    <source>
        <strain evidence="9 10">DSM 45615</strain>
    </source>
</reference>
<evidence type="ECO:0000256" key="6">
    <source>
        <dbReference type="ARBA" id="ARBA00023136"/>
    </source>
</evidence>
<keyword evidence="5 7" id="KW-1133">Transmembrane helix</keyword>
<dbReference type="PANTHER" id="PTHR30193">
    <property type="entry name" value="ABC TRANSPORTER PERMEASE PROTEIN"/>
    <property type="match status" value="1"/>
</dbReference>
<proteinExistence type="inferred from homology"/>
<dbReference type="Proteomes" id="UP000578449">
    <property type="component" value="Unassembled WGS sequence"/>
</dbReference>
<feature type="transmembrane region" description="Helical" evidence="7">
    <location>
        <begin position="31"/>
        <end position="52"/>
    </location>
</feature>
<feature type="domain" description="ABC transmembrane type-1" evidence="8">
    <location>
        <begin position="89"/>
        <end position="302"/>
    </location>
</feature>
<dbReference type="RefSeq" id="WP_185050512.1">
    <property type="nucleotide sequence ID" value="NZ_BAABIX010000001.1"/>
</dbReference>
<feature type="transmembrane region" description="Helical" evidence="7">
    <location>
        <begin position="222"/>
        <end position="245"/>
    </location>
</feature>
<dbReference type="SUPFAM" id="SSF161098">
    <property type="entry name" value="MetI-like"/>
    <property type="match status" value="1"/>
</dbReference>
<keyword evidence="3" id="KW-1003">Cell membrane</keyword>
<name>A0A840P6S7_9ACTN</name>
<dbReference type="GO" id="GO:0005886">
    <property type="term" value="C:plasma membrane"/>
    <property type="evidence" value="ECO:0007669"/>
    <property type="project" value="UniProtKB-SubCell"/>
</dbReference>
<sequence length="310" mass="33927">MSGSMAQARRAEPAPVRAAGRAWREVRDTRWGWLLAVPAVGLIGGFVLYPALNTLLFSFTDFNGLTPASWVGTRQYQALVSDSVFHRTLLNSGVITVAVTVLLVCLPLPVAYWIHRGIPFRRFFRTVLYLPVVVPIIVSSVAWKWMLDDNGLLNHGLTALGLIDEPISWLSDPGWAIWSVIGVIVWRAFGIYLLIYLAGLATTPGELFEAASIDGAGHVRTFFSVVVPQLRGSIVLSSVIAFVAAMRTFDEIYVLTGGGPVNASKNTAYHIWETAFSYFKFGYGSAMAVVLLALVLGLVMLGLRLAGRRR</sequence>
<keyword evidence="4 7" id="KW-0812">Transmembrane</keyword>
<dbReference type="PROSITE" id="PS50928">
    <property type="entry name" value="ABC_TM1"/>
    <property type="match status" value="1"/>
</dbReference>
<feature type="transmembrane region" description="Helical" evidence="7">
    <location>
        <begin position="281"/>
        <end position="303"/>
    </location>
</feature>
<dbReference type="InterPro" id="IPR035906">
    <property type="entry name" value="MetI-like_sf"/>
</dbReference>
<evidence type="ECO:0000256" key="3">
    <source>
        <dbReference type="ARBA" id="ARBA00022475"/>
    </source>
</evidence>
<feature type="transmembrane region" description="Helical" evidence="7">
    <location>
        <begin position="175"/>
        <end position="201"/>
    </location>
</feature>
<dbReference type="InterPro" id="IPR051393">
    <property type="entry name" value="ABC_transporter_permease"/>
</dbReference>
<organism evidence="9 10">
    <name type="scientific">Thermocatellispora tengchongensis</name>
    <dbReference type="NCBI Taxonomy" id="1073253"/>
    <lineage>
        <taxon>Bacteria</taxon>
        <taxon>Bacillati</taxon>
        <taxon>Actinomycetota</taxon>
        <taxon>Actinomycetes</taxon>
        <taxon>Streptosporangiales</taxon>
        <taxon>Streptosporangiaceae</taxon>
        <taxon>Thermocatellispora</taxon>
    </lineage>
</organism>
<dbReference type="Pfam" id="PF00528">
    <property type="entry name" value="BPD_transp_1"/>
    <property type="match status" value="1"/>
</dbReference>
<comment type="similarity">
    <text evidence="7">Belongs to the binding-protein-dependent transport system permease family.</text>
</comment>
<evidence type="ECO:0000259" key="8">
    <source>
        <dbReference type="PROSITE" id="PS50928"/>
    </source>
</evidence>
<dbReference type="PANTHER" id="PTHR30193:SF37">
    <property type="entry name" value="INNER MEMBRANE ABC TRANSPORTER PERMEASE PROTEIN YCJO"/>
    <property type="match status" value="1"/>
</dbReference>
<feature type="transmembrane region" description="Helical" evidence="7">
    <location>
        <begin position="89"/>
        <end position="114"/>
    </location>
</feature>
<evidence type="ECO:0000256" key="4">
    <source>
        <dbReference type="ARBA" id="ARBA00022692"/>
    </source>
</evidence>
<keyword evidence="2 7" id="KW-0813">Transport</keyword>
<feature type="transmembrane region" description="Helical" evidence="7">
    <location>
        <begin position="126"/>
        <end position="146"/>
    </location>
</feature>